<organism evidence="11 12">
    <name type="scientific">[Candida] subhashii</name>
    <dbReference type="NCBI Taxonomy" id="561895"/>
    <lineage>
        <taxon>Eukaryota</taxon>
        <taxon>Fungi</taxon>
        <taxon>Dikarya</taxon>
        <taxon>Ascomycota</taxon>
        <taxon>Saccharomycotina</taxon>
        <taxon>Pichiomycetes</taxon>
        <taxon>Debaryomycetaceae</taxon>
        <taxon>Spathaspora</taxon>
    </lineage>
</organism>
<gene>
    <name evidence="11" type="ORF">J8A68_005351</name>
</gene>
<dbReference type="GeneID" id="73472151"/>
<dbReference type="HAMAP" id="MF_00165">
    <property type="entry name" value="Thymidylate_kinase"/>
    <property type="match status" value="1"/>
</dbReference>
<dbReference type="RefSeq" id="XP_049261382.1">
    <property type="nucleotide sequence ID" value="XM_049409408.1"/>
</dbReference>
<feature type="domain" description="Thymidylate kinase-like" evidence="10">
    <location>
        <begin position="9"/>
        <end position="105"/>
    </location>
</feature>
<sequence>MPRGQLILIEGLDRSGKSTQAAYLNSKLPSSELIKFPDRSTPIGKIINEYLTDKSFKLCDQSAHLLFSANRWELNQQIRELLNQGKFVVLDRYIYSGIAYTLAKHDFQGQEGDEIVSSGGPRSKELGDVDWLLGPDKGLPKPDLTLFLTLDLEEISKRKGWGDERYEMQQFQAKVKECFLKILTAEQDPTIQIVDVGGKDINQVSELLWEIITSKGHDKLIDEPIHLI</sequence>
<keyword evidence="9" id="KW-0067">ATP-binding</keyword>
<protein>
    <recommendedName>
        <fullName evidence="4">Thymidylate kinase</fullName>
        <ecNumber evidence="3">2.7.4.9</ecNumber>
    </recommendedName>
</protein>
<dbReference type="OrthoDB" id="425602at2759"/>
<dbReference type="NCBIfam" id="TIGR00041">
    <property type="entry name" value="DTMP_kinase"/>
    <property type="match status" value="1"/>
</dbReference>
<dbReference type="EC" id="2.7.4.9" evidence="3"/>
<dbReference type="GO" id="GO:0006227">
    <property type="term" value="P:dUDP biosynthetic process"/>
    <property type="evidence" value="ECO:0007669"/>
    <property type="project" value="TreeGrafter"/>
</dbReference>
<dbReference type="EMBL" id="JAGSYN010000266">
    <property type="protein sequence ID" value="KAG7661149.1"/>
    <property type="molecule type" value="Genomic_DNA"/>
</dbReference>
<comment type="pathway">
    <text evidence="1">Pyrimidine metabolism; dTTP biosynthesis.</text>
</comment>
<dbReference type="PANTHER" id="PTHR10344:SF1">
    <property type="entry name" value="THYMIDYLATE KINASE"/>
    <property type="match status" value="1"/>
</dbReference>
<dbReference type="FunFam" id="3.40.50.300:FF:001633">
    <property type="entry name" value="Thymidylate kinase"/>
    <property type="match status" value="1"/>
</dbReference>
<evidence type="ECO:0000256" key="8">
    <source>
        <dbReference type="ARBA" id="ARBA00022777"/>
    </source>
</evidence>
<dbReference type="GO" id="GO:0004798">
    <property type="term" value="F:dTMP kinase activity"/>
    <property type="evidence" value="ECO:0007669"/>
    <property type="project" value="UniProtKB-EC"/>
</dbReference>
<keyword evidence="6" id="KW-0545">Nucleotide biosynthesis</keyword>
<dbReference type="InterPro" id="IPR018094">
    <property type="entry name" value="Thymidylate_kinase"/>
</dbReference>
<feature type="domain" description="Thymidylate kinase-like" evidence="10">
    <location>
        <begin position="126"/>
        <end position="205"/>
    </location>
</feature>
<dbReference type="AlphaFoldDB" id="A0A8J5QFJ8"/>
<evidence type="ECO:0000313" key="11">
    <source>
        <dbReference type="EMBL" id="KAG7661149.1"/>
    </source>
</evidence>
<dbReference type="GO" id="GO:0006233">
    <property type="term" value="P:dTDP biosynthetic process"/>
    <property type="evidence" value="ECO:0007669"/>
    <property type="project" value="InterPro"/>
</dbReference>
<keyword evidence="7" id="KW-0547">Nucleotide-binding</keyword>
<keyword evidence="5" id="KW-0808">Transferase</keyword>
<evidence type="ECO:0000259" key="10">
    <source>
        <dbReference type="Pfam" id="PF02223"/>
    </source>
</evidence>
<reference evidence="11 12" key="1">
    <citation type="journal article" date="2021" name="DNA Res.">
        <title>Genome analysis of Candida subhashii reveals its hybrid nature and dual mitochondrial genome conformations.</title>
        <authorList>
            <person name="Mixao V."/>
            <person name="Hegedusova E."/>
            <person name="Saus E."/>
            <person name="Pryszcz L.P."/>
            <person name="Cillingova A."/>
            <person name="Nosek J."/>
            <person name="Gabaldon T."/>
        </authorList>
    </citation>
    <scope>NUCLEOTIDE SEQUENCE [LARGE SCALE GENOMIC DNA]</scope>
    <source>
        <strain evidence="11 12">CBS 10753</strain>
    </source>
</reference>
<evidence type="ECO:0000313" key="12">
    <source>
        <dbReference type="Proteomes" id="UP000694255"/>
    </source>
</evidence>
<dbReference type="GO" id="GO:0004550">
    <property type="term" value="F:nucleoside diphosphate kinase activity"/>
    <property type="evidence" value="ECO:0007669"/>
    <property type="project" value="TreeGrafter"/>
</dbReference>
<comment type="similarity">
    <text evidence="2">Belongs to the thymidylate kinase family.</text>
</comment>
<keyword evidence="8" id="KW-0418">Kinase</keyword>
<dbReference type="PANTHER" id="PTHR10344">
    <property type="entry name" value="THYMIDYLATE KINASE"/>
    <property type="match status" value="1"/>
</dbReference>
<evidence type="ECO:0000256" key="1">
    <source>
        <dbReference type="ARBA" id="ARBA00004992"/>
    </source>
</evidence>
<evidence type="ECO:0000256" key="5">
    <source>
        <dbReference type="ARBA" id="ARBA00022679"/>
    </source>
</evidence>
<comment type="caution">
    <text evidence="11">The sequence shown here is derived from an EMBL/GenBank/DDBJ whole genome shotgun (WGS) entry which is preliminary data.</text>
</comment>
<dbReference type="Pfam" id="PF02223">
    <property type="entry name" value="Thymidylate_kin"/>
    <property type="match status" value="2"/>
</dbReference>
<dbReference type="GO" id="GO:0005634">
    <property type="term" value="C:nucleus"/>
    <property type="evidence" value="ECO:0007669"/>
    <property type="project" value="TreeGrafter"/>
</dbReference>
<dbReference type="GO" id="GO:0005829">
    <property type="term" value="C:cytosol"/>
    <property type="evidence" value="ECO:0007669"/>
    <property type="project" value="TreeGrafter"/>
</dbReference>
<proteinExistence type="inferred from homology"/>
<dbReference type="GO" id="GO:0005524">
    <property type="term" value="F:ATP binding"/>
    <property type="evidence" value="ECO:0007669"/>
    <property type="project" value="UniProtKB-KW"/>
</dbReference>
<accession>A0A8J5QFJ8</accession>
<name>A0A8J5QFJ8_9ASCO</name>
<evidence type="ECO:0000256" key="7">
    <source>
        <dbReference type="ARBA" id="ARBA00022741"/>
    </source>
</evidence>
<evidence type="ECO:0000256" key="6">
    <source>
        <dbReference type="ARBA" id="ARBA00022727"/>
    </source>
</evidence>
<evidence type="ECO:0000256" key="3">
    <source>
        <dbReference type="ARBA" id="ARBA00012980"/>
    </source>
</evidence>
<evidence type="ECO:0000256" key="4">
    <source>
        <dbReference type="ARBA" id="ARBA00017144"/>
    </source>
</evidence>
<dbReference type="InterPro" id="IPR039430">
    <property type="entry name" value="Thymidylate_kin-like_dom"/>
</dbReference>
<dbReference type="Proteomes" id="UP000694255">
    <property type="component" value="Unassembled WGS sequence"/>
</dbReference>
<evidence type="ECO:0000256" key="9">
    <source>
        <dbReference type="ARBA" id="ARBA00022840"/>
    </source>
</evidence>
<dbReference type="GO" id="GO:0006235">
    <property type="term" value="P:dTTP biosynthetic process"/>
    <property type="evidence" value="ECO:0007669"/>
    <property type="project" value="UniProtKB-ARBA"/>
</dbReference>
<keyword evidence="12" id="KW-1185">Reference proteome</keyword>
<evidence type="ECO:0000256" key="2">
    <source>
        <dbReference type="ARBA" id="ARBA00009776"/>
    </source>
</evidence>